<sequence>MQGKFEDVVESLTFFAFVAITALCLCFTFSVIVYSMGFPSDPQNFIVANLFIASCVAVPTAAIAAQHEYRMRIYQRTLEDMASTDALTGLLNRKFFKQFACEELARMSRTEMTSAVALFDIDYFKAVNDQHGHAAGDRVLREIAAVAYSELRGPFDRLGRWGGEEFVVLLSNVDMEKALSVCDRLRSSIEDHVVIVDGQPVSVTASFGLAMLPPNSDFDDMLEQADGALYESKAKGRNCVTAVKELTLAA</sequence>
<dbReference type="EMBL" id="CZQD01000025">
    <property type="protein sequence ID" value="CUS56473.1"/>
    <property type="molecule type" value="Genomic_DNA"/>
</dbReference>
<organism evidence="3">
    <name type="scientific">hydrothermal vent metagenome</name>
    <dbReference type="NCBI Taxonomy" id="652676"/>
    <lineage>
        <taxon>unclassified sequences</taxon>
        <taxon>metagenomes</taxon>
        <taxon>ecological metagenomes</taxon>
    </lineage>
</organism>
<dbReference type="SMART" id="SM00267">
    <property type="entry name" value="GGDEF"/>
    <property type="match status" value="1"/>
</dbReference>
<gene>
    <name evidence="3" type="ORF">MGWOODY_Hyp998</name>
</gene>
<dbReference type="PANTHER" id="PTHR45138:SF9">
    <property type="entry name" value="DIGUANYLATE CYCLASE DGCM-RELATED"/>
    <property type="match status" value="1"/>
</dbReference>
<keyword evidence="1" id="KW-1133">Transmembrane helix</keyword>
<feature type="transmembrane region" description="Helical" evidence="1">
    <location>
        <begin position="46"/>
        <end position="65"/>
    </location>
</feature>
<keyword evidence="1" id="KW-0812">Transmembrane</keyword>
<accession>A0A160TZ43</accession>
<dbReference type="Gene3D" id="3.30.70.270">
    <property type="match status" value="1"/>
</dbReference>
<dbReference type="InterPro" id="IPR029787">
    <property type="entry name" value="Nucleotide_cyclase"/>
</dbReference>
<keyword evidence="1" id="KW-0472">Membrane</keyword>
<reference evidence="3" key="1">
    <citation type="submission" date="2015-10" db="EMBL/GenBank/DDBJ databases">
        <authorList>
            <person name="Gilbert D.G."/>
        </authorList>
    </citation>
    <scope>NUCLEOTIDE SEQUENCE</scope>
</reference>
<dbReference type="InterPro" id="IPR050469">
    <property type="entry name" value="Diguanylate_Cyclase"/>
</dbReference>
<dbReference type="InterPro" id="IPR043128">
    <property type="entry name" value="Rev_trsase/Diguanyl_cyclase"/>
</dbReference>
<dbReference type="PANTHER" id="PTHR45138">
    <property type="entry name" value="REGULATORY COMPONENTS OF SENSORY TRANSDUCTION SYSTEM"/>
    <property type="match status" value="1"/>
</dbReference>
<name>A0A160TZ43_9ZZZZ</name>
<evidence type="ECO:0000313" key="3">
    <source>
        <dbReference type="EMBL" id="CUS56473.1"/>
    </source>
</evidence>
<dbReference type="SUPFAM" id="SSF55073">
    <property type="entry name" value="Nucleotide cyclase"/>
    <property type="match status" value="1"/>
</dbReference>
<dbReference type="FunFam" id="3.30.70.270:FF:000001">
    <property type="entry name" value="Diguanylate cyclase domain protein"/>
    <property type="match status" value="1"/>
</dbReference>
<evidence type="ECO:0000256" key="1">
    <source>
        <dbReference type="SAM" id="Phobius"/>
    </source>
</evidence>
<protein>
    <submittedName>
        <fullName evidence="3">Diguanylate cyclase/phosphodiesterase (GGDEF &amp; EAL domains) with PAS/PAC sensor(S)</fullName>
    </submittedName>
</protein>
<proteinExistence type="predicted"/>
<feature type="transmembrane region" description="Helical" evidence="1">
    <location>
        <begin position="12"/>
        <end position="34"/>
    </location>
</feature>
<dbReference type="InterPro" id="IPR000160">
    <property type="entry name" value="GGDEF_dom"/>
</dbReference>
<evidence type="ECO:0000259" key="2">
    <source>
        <dbReference type="PROSITE" id="PS50887"/>
    </source>
</evidence>
<dbReference type="CDD" id="cd01949">
    <property type="entry name" value="GGDEF"/>
    <property type="match status" value="1"/>
</dbReference>
<dbReference type="GO" id="GO:0052621">
    <property type="term" value="F:diguanylate cyclase activity"/>
    <property type="evidence" value="ECO:0007669"/>
    <property type="project" value="TreeGrafter"/>
</dbReference>
<dbReference type="Pfam" id="PF00990">
    <property type="entry name" value="GGDEF"/>
    <property type="match status" value="1"/>
</dbReference>
<dbReference type="NCBIfam" id="TIGR00254">
    <property type="entry name" value="GGDEF"/>
    <property type="match status" value="1"/>
</dbReference>
<dbReference type="PROSITE" id="PS50887">
    <property type="entry name" value="GGDEF"/>
    <property type="match status" value="1"/>
</dbReference>
<dbReference type="AlphaFoldDB" id="A0A160TZ43"/>
<feature type="domain" description="GGDEF" evidence="2">
    <location>
        <begin position="112"/>
        <end position="245"/>
    </location>
</feature>